<dbReference type="Gene3D" id="2.70.70.10">
    <property type="entry name" value="Glucose Permease (Domain IIA)"/>
    <property type="match status" value="1"/>
</dbReference>
<keyword evidence="5" id="KW-1185">Reference proteome</keyword>
<dbReference type="EMBL" id="FOWE01000004">
    <property type="protein sequence ID" value="SFO20638.1"/>
    <property type="molecule type" value="Genomic_DNA"/>
</dbReference>
<sequence>MTTLLEPAAGRASAELEATGRIPGLRPVTAIPRPRPAVTAGTTTGTGSALPTPTPPATGTAPAATGSPAPDGAPQETGTANAVAAPRRSVRRPPGRRGALWLAALVAGALVAAVPGFTASGSTPVPTSAADYGLGAEFGFAGDMEDAGVRRGITEAEAAVRLSELAASRAAREPQTALPTSGRLTTCFCMRWGSMHYGIDLAAPLGTPIHSATDGVVLRAGRASGYGNAVYIQDADGNVHVYGHMRYYDVAEGQIVHAGDRIAEVGNEGQSTGPHLHYQIHGGGPSGRPIDPQEFLAERGVTV</sequence>
<dbReference type="AlphaFoldDB" id="A0A1I5FA44"/>
<dbReference type="RefSeq" id="WP_244274157.1">
    <property type="nucleotide sequence ID" value="NZ_FOWE01000004.1"/>
</dbReference>
<dbReference type="Pfam" id="PF01551">
    <property type="entry name" value="Peptidase_M23"/>
    <property type="match status" value="1"/>
</dbReference>
<organism evidence="4 5">
    <name type="scientific">Geodermatophilus obscurus</name>
    <dbReference type="NCBI Taxonomy" id="1861"/>
    <lineage>
        <taxon>Bacteria</taxon>
        <taxon>Bacillati</taxon>
        <taxon>Actinomycetota</taxon>
        <taxon>Actinomycetes</taxon>
        <taxon>Geodermatophilales</taxon>
        <taxon>Geodermatophilaceae</taxon>
        <taxon>Geodermatophilus</taxon>
    </lineage>
</organism>
<evidence type="ECO:0000313" key="5">
    <source>
        <dbReference type="Proteomes" id="UP000183642"/>
    </source>
</evidence>
<feature type="transmembrane region" description="Helical" evidence="2">
    <location>
        <begin position="98"/>
        <end position="117"/>
    </location>
</feature>
<dbReference type="GO" id="GO:0004222">
    <property type="term" value="F:metalloendopeptidase activity"/>
    <property type="evidence" value="ECO:0007669"/>
    <property type="project" value="TreeGrafter"/>
</dbReference>
<evidence type="ECO:0000259" key="3">
    <source>
        <dbReference type="Pfam" id="PF01551"/>
    </source>
</evidence>
<dbReference type="Proteomes" id="UP000183642">
    <property type="component" value="Unassembled WGS sequence"/>
</dbReference>
<name>A0A1I5FA44_9ACTN</name>
<keyword evidence="2" id="KW-0472">Membrane</keyword>
<proteinExistence type="predicted"/>
<evidence type="ECO:0000313" key="4">
    <source>
        <dbReference type="EMBL" id="SFO20638.1"/>
    </source>
</evidence>
<feature type="compositionally biased region" description="Low complexity" evidence="1">
    <location>
        <begin position="36"/>
        <end position="74"/>
    </location>
</feature>
<feature type="domain" description="M23ase beta-sheet core" evidence="3">
    <location>
        <begin position="195"/>
        <end position="292"/>
    </location>
</feature>
<evidence type="ECO:0000256" key="1">
    <source>
        <dbReference type="SAM" id="MobiDB-lite"/>
    </source>
</evidence>
<dbReference type="InterPro" id="IPR050570">
    <property type="entry name" value="Cell_wall_metabolism_enzyme"/>
</dbReference>
<dbReference type="InterPro" id="IPR016047">
    <property type="entry name" value="M23ase_b-sheet_dom"/>
</dbReference>
<dbReference type="CDD" id="cd12797">
    <property type="entry name" value="M23_peptidase"/>
    <property type="match status" value="1"/>
</dbReference>
<feature type="region of interest" description="Disordered" evidence="1">
    <location>
        <begin position="1"/>
        <end position="94"/>
    </location>
</feature>
<evidence type="ECO:0000256" key="2">
    <source>
        <dbReference type="SAM" id="Phobius"/>
    </source>
</evidence>
<dbReference type="SUPFAM" id="SSF51261">
    <property type="entry name" value="Duplicated hybrid motif"/>
    <property type="match status" value="1"/>
</dbReference>
<dbReference type="PANTHER" id="PTHR21666">
    <property type="entry name" value="PEPTIDASE-RELATED"/>
    <property type="match status" value="1"/>
</dbReference>
<dbReference type="PANTHER" id="PTHR21666:SF270">
    <property type="entry name" value="MUREIN HYDROLASE ACTIVATOR ENVC"/>
    <property type="match status" value="1"/>
</dbReference>
<dbReference type="InterPro" id="IPR011055">
    <property type="entry name" value="Dup_hybrid_motif"/>
</dbReference>
<gene>
    <name evidence="4" type="ORF">SAMN05660359_02033</name>
</gene>
<keyword evidence="2" id="KW-1133">Transmembrane helix</keyword>
<protein>
    <submittedName>
        <fullName evidence="4">Peptidase family M23</fullName>
    </submittedName>
</protein>
<keyword evidence="2" id="KW-0812">Transmembrane</keyword>
<accession>A0A1I5FA44</accession>
<reference evidence="5" key="1">
    <citation type="submission" date="2016-10" db="EMBL/GenBank/DDBJ databases">
        <authorList>
            <person name="Varghese N."/>
            <person name="Submissions S."/>
        </authorList>
    </citation>
    <scope>NUCLEOTIDE SEQUENCE [LARGE SCALE GENOMIC DNA]</scope>
    <source>
        <strain evidence="5">DSM 43161</strain>
    </source>
</reference>